<name>A0A4C1XR90_EUMVA</name>
<dbReference type="EMBL" id="BGZK01000906">
    <property type="protein sequence ID" value="GBP64715.1"/>
    <property type="molecule type" value="Genomic_DNA"/>
</dbReference>
<dbReference type="AlphaFoldDB" id="A0A4C1XR90"/>
<comment type="caution">
    <text evidence="1">The sequence shown here is derived from an EMBL/GenBank/DDBJ whole genome shotgun (WGS) entry which is preliminary data.</text>
</comment>
<dbReference type="Proteomes" id="UP000299102">
    <property type="component" value="Unassembled WGS sequence"/>
</dbReference>
<gene>
    <name evidence="1" type="ORF">EVAR_59881_1</name>
</gene>
<keyword evidence="2" id="KW-1185">Reference proteome</keyword>
<evidence type="ECO:0000313" key="2">
    <source>
        <dbReference type="Proteomes" id="UP000299102"/>
    </source>
</evidence>
<protein>
    <submittedName>
        <fullName evidence="1">Uncharacterized protein</fullName>
    </submittedName>
</protein>
<reference evidence="1 2" key="1">
    <citation type="journal article" date="2019" name="Commun. Biol.">
        <title>The bagworm genome reveals a unique fibroin gene that provides high tensile strength.</title>
        <authorList>
            <person name="Kono N."/>
            <person name="Nakamura H."/>
            <person name="Ohtoshi R."/>
            <person name="Tomita M."/>
            <person name="Numata K."/>
            <person name="Arakawa K."/>
        </authorList>
    </citation>
    <scope>NUCLEOTIDE SEQUENCE [LARGE SCALE GENOMIC DNA]</scope>
</reference>
<organism evidence="1 2">
    <name type="scientific">Eumeta variegata</name>
    <name type="common">Bagworm moth</name>
    <name type="synonym">Eumeta japonica</name>
    <dbReference type="NCBI Taxonomy" id="151549"/>
    <lineage>
        <taxon>Eukaryota</taxon>
        <taxon>Metazoa</taxon>
        <taxon>Ecdysozoa</taxon>
        <taxon>Arthropoda</taxon>
        <taxon>Hexapoda</taxon>
        <taxon>Insecta</taxon>
        <taxon>Pterygota</taxon>
        <taxon>Neoptera</taxon>
        <taxon>Endopterygota</taxon>
        <taxon>Lepidoptera</taxon>
        <taxon>Glossata</taxon>
        <taxon>Ditrysia</taxon>
        <taxon>Tineoidea</taxon>
        <taxon>Psychidae</taxon>
        <taxon>Oiketicinae</taxon>
        <taxon>Eumeta</taxon>
    </lineage>
</organism>
<sequence length="96" mass="10731">MVLTVFPARGTMTKISGRDEVEQLFWALLIVYAIQHARRCYIFRKASELSWLDTTGLRSPTLVQYPLGITSVPFAYALTTPDTDGLAPGVLFQSHN</sequence>
<proteinExistence type="predicted"/>
<evidence type="ECO:0000313" key="1">
    <source>
        <dbReference type="EMBL" id="GBP64715.1"/>
    </source>
</evidence>
<accession>A0A4C1XR90</accession>